<dbReference type="CDD" id="cd07432">
    <property type="entry name" value="PHP_HisPPase"/>
    <property type="match status" value="1"/>
</dbReference>
<dbReference type="RefSeq" id="WP_177669576.1">
    <property type="nucleotide sequence ID" value="NZ_JACRSY010000009.1"/>
</dbReference>
<dbReference type="SMART" id="SM00481">
    <property type="entry name" value="POLIIIAc"/>
    <property type="match status" value="1"/>
</dbReference>
<gene>
    <name evidence="2" type="ORF">H8718_07195</name>
</gene>
<reference evidence="2" key="1">
    <citation type="submission" date="2020-08" db="EMBL/GenBank/DDBJ databases">
        <title>Genome public.</title>
        <authorList>
            <person name="Liu C."/>
            <person name="Sun Q."/>
        </authorList>
    </citation>
    <scope>NUCLEOTIDE SEQUENCE</scope>
    <source>
        <strain evidence="2">NSJ-12</strain>
    </source>
</reference>
<dbReference type="InterPro" id="IPR016195">
    <property type="entry name" value="Pol/histidinol_Pase-like"/>
</dbReference>
<protein>
    <submittedName>
        <fullName evidence="2">PHP domain-containing protein</fullName>
    </submittedName>
</protein>
<dbReference type="PANTHER" id="PTHR42924">
    <property type="entry name" value="EXONUCLEASE"/>
    <property type="match status" value="1"/>
</dbReference>
<sequence>MRISYDFHIHTTASPCGDEAMTLNNIINLSYLLGKQIIAITDHQSCGNCEVAVKLGRQKGIIVIPGMEIECMEEFHAIALFPSLDAAKYIEKEVQGHMPYIKNQTHIFGHQWLLDEEGEVAGEIERMLLVATNLSIYDLVLLIKQCGGILYPAHIDRSAYSILSNLGTVPDDLDFKVLEISKMGNQEVFERQFNRYKLLRSSDAHTLEALCESEQFLELEYLSQTQLFGFLKS</sequence>
<comment type="caution">
    <text evidence="2">The sequence shown here is derived from an EMBL/GenBank/DDBJ whole genome shotgun (WGS) entry which is preliminary data.</text>
</comment>
<dbReference type="InterPro" id="IPR003141">
    <property type="entry name" value="Pol/His_phosphatase_N"/>
</dbReference>
<dbReference type="InterPro" id="IPR004013">
    <property type="entry name" value="PHP_dom"/>
</dbReference>
<dbReference type="GO" id="GO:0035312">
    <property type="term" value="F:5'-3' DNA exonuclease activity"/>
    <property type="evidence" value="ECO:0007669"/>
    <property type="project" value="TreeGrafter"/>
</dbReference>
<dbReference type="PANTHER" id="PTHR42924:SF3">
    <property type="entry name" value="POLYMERASE_HISTIDINOL PHOSPHATASE N-TERMINAL DOMAIN-CONTAINING PROTEIN"/>
    <property type="match status" value="1"/>
</dbReference>
<evidence type="ECO:0000313" key="3">
    <source>
        <dbReference type="Proteomes" id="UP000655830"/>
    </source>
</evidence>
<dbReference type="SUPFAM" id="SSF89550">
    <property type="entry name" value="PHP domain-like"/>
    <property type="match status" value="1"/>
</dbReference>
<dbReference type="EMBL" id="JACRSY010000009">
    <property type="protein sequence ID" value="MBC8579309.1"/>
    <property type="molecule type" value="Genomic_DNA"/>
</dbReference>
<proteinExistence type="predicted"/>
<name>A0A926IDW7_9FIRM</name>
<dbReference type="Proteomes" id="UP000655830">
    <property type="component" value="Unassembled WGS sequence"/>
</dbReference>
<dbReference type="Pfam" id="PF02811">
    <property type="entry name" value="PHP"/>
    <property type="match status" value="1"/>
</dbReference>
<dbReference type="Gene3D" id="3.20.20.140">
    <property type="entry name" value="Metal-dependent hydrolases"/>
    <property type="match status" value="1"/>
</dbReference>
<dbReference type="InterPro" id="IPR052018">
    <property type="entry name" value="PHP_domain"/>
</dbReference>
<dbReference type="AlphaFoldDB" id="A0A926IDW7"/>
<feature type="domain" description="Polymerase/histidinol phosphatase N-terminal" evidence="1">
    <location>
        <begin position="5"/>
        <end position="73"/>
    </location>
</feature>
<dbReference type="GO" id="GO:0004534">
    <property type="term" value="F:5'-3' RNA exonuclease activity"/>
    <property type="evidence" value="ECO:0007669"/>
    <property type="project" value="TreeGrafter"/>
</dbReference>
<evidence type="ECO:0000259" key="1">
    <source>
        <dbReference type="SMART" id="SM00481"/>
    </source>
</evidence>
<organism evidence="2 3">
    <name type="scientific">Zhenhengia yiwuensis</name>
    <dbReference type="NCBI Taxonomy" id="2763666"/>
    <lineage>
        <taxon>Bacteria</taxon>
        <taxon>Bacillati</taxon>
        <taxon>Bacillota</taxon>
        <taxon>Clostridia</taxon>
        <taxon>Lachnospirales</taxon>
        <taxon>Lachnospiraceae</taxon>
        <taxon>Zhenhengia</taxon>
    </lineage>
</organism>
<evidence type="ECO:0000313" key="2">
    <source>
        <dbReference type="EMBL" id="MBC8579309.1"/>
    </source>
</evidence>
<accession>A0A926IDW7</accession>
<keyword evidence="3" id="KW-1185">Reference proteome</keyword>